<evidence type="ECO:0008006" key="4">
    <source>
        <dbReference type="Google" id="ProtNLM"/>
    </source>
</evidence>
<dbReference type="AlphaFoldDB" id="A0A365H725"/>
<accession>A0A365H725</accession>
<dbReference type="OrthoDB" id="3429068at2"/>
<dbReference type="InterPro" id="IPR018729">
    <property type="entry name" value="DUF2269_transmembrane"/>
</dbReference>
<proteinExistence type="predicted"/>
<keyword evidence="1" id="KW-0472">Membrane</keyword>
<feature type="transmembrane region" description="Helical" evidence="1">
    <location>
        <begin position="83"/>
        <end position="103"/>
    </location>
</feature>
<feature type="transmembrane region" description="Helical" evidence="1">
    <location>
        <begin position="123"/>
        <end position="146"/>
    </location>
</feature>
<dbReference type="EMBL" id="QLYX01000005">
    <property type="protein sequence ID" value="RAY14802.1"/>
    <property type="molecule type" value="Genomic_DNA"/>
</dbReference>
<dbReference type="Proteomes" id="UP000251891">
    <property type="component" value="Unassembled WGS sequence"/>
</dbReference>
<dbReference type="Pfam" id="PF10027">
    <property type="entry name" value="DUF2269"/>
    <property type="match status" value="1"/>
</dbReference>
<comment type="caution">
    <text evidence="2">The sequence shown here is derived from an EMBL/GenBank/DDBJ whole genome shotgun (WGS) entry which is preliminary data.</text>
</comment>
<name>A0A365H725_9ACTN</name>
<evidence type="ECO:0000313" key="3">
    <source>
        <dbReference type="Proteomes" id="UP000251891"/>
    </source>
</evidence>
<feature type="transmembrane region" description="Helical" evidence="1">
    <location>
        <begin position="57"/>
        <end position="76"/>
    </location>
</feature>
<gene>
    <name evidence="2" type="ORF">DPM19_13810</name>
</gene>
<reference evidence="2 3" key="1">
    <citation type="submission" date="2018-06" db="EMBL/GenBank/DDBJ databases">
        <title>Actinomadura craniellae sp. nov. isolated from marine sponge Craniella sp.</title>
        <authorList>
            <person name="Li L."/>
            <person name="Xu Q.H."/>
            <person name="Lin H.W."/>
            <person name="Lu Y.H."/>
        </authorList>
    </citation>
    <scope>NUCLEOTIDE SEQUENCE [LARGE SCALE GENOMIC DNA]</scope>
    <source>
        <strain evidence="2 3">LHW63021</strain>
    </source>
</reference>
<dbReference type="RefSeq" id="WP_111867145.1">
    <property type="nucleotide sequence ID" value="NZ_QLYX01000005.1"/>
</dbReference>
<evidence type="ECO:0000256" key="1">
    <source>
        <dbReference type="SAM" id="Phobius"/>
    </source>
</evidence>
<protein>
    <recommendedName>
        <fullName evidence="4">DUF2269 domain-containing protein</fullName>
    </recommendedName>
</protein>
<organism evidence="2 3">
    <name type="scientific">Actinomadura craniellae</name>
    <dbReference type="NCBI Taxonomy" id="2231787"/>
    <lineage>
        <taxon>Bacteria</taxon>
        <taxon>Bacillati</taxon>
        <taxon>Actinomycetota</taxon>
        <taxon>Actinomycetes</taxon>
        <taxon>Streptosporangiales</taxon>
        <taxon>Thermomonosporaceae</taxon>
        <taxon>Actinomadura</taxon>
    </lineage>
</organism>
<keyword evidence="3" id="KW-1185">Reference proteome</keyword>
<evidence type="ECO:0000313" key="2">
    <source>
        <dbReference type="EMBL" id="RAY14802.1"/>
    </source>
</evidence>
<keyword evidence="1" id="KW-1133">Transmembrane helix</keyword>
<keyword evidence="1" id="KW-0812">Transmembrane</keyword>
<sequence>MSKLLLSLHVLAAVLFIGPVTVAASMFPARARAALAADADRPAAVASVRMLYRITRVYAIMGLTVPALGFFTAQSMGVLGDPWLLVSIALTAVAVGVLLLVVLPRQEGVLEALDGTGPDPATLSRLAMFTGMYSLLWTVVVVLMVVRPGSTTGA</sequence>